<dbReference type="OrthoDB" id="594666at2"/>
<gene>
    <name evidence="1" type="ORF">F1649_14585</name>
</gene>
<reference evidence="1 2" key="1">
    <citation type="submission" date="2019-09" db="EMBL/GenBank/DDBJ databases">
        <title>Pararcticibacter amylolyticus gen. nov., sp. nov., isolated from a rottenly hemp rope, and reclassification of Pedobacter tournemirensis as Pararcticibacter tournemirensis comb. nov.</title>
        <authorList>
            <person name="Cai Y."/>
        </authorList>
    </citation>
    <scope>NUCLEOTIDE SEQUENCE [LARGE SCALE GENOMIC DNA]</scope>
    <source>
        <strain evidence="1 2">TF5-37.2-LB10</strain>
    </source>
</reference>
<evidence type="ECO:0000313" key="2">
    <source>
        <dbReference type="Proteomes" id="UP000322918"/>
    </source>
</evidence>
<accession>A0A5M9H8P3</accession>
<keyword evidence="2" id="KW-1185">Reference proteome</keyword>
<evidence type="ECO:0000313" key="1">
    <source>
        <dbReference type="EMBL" id="KAA8481548.1"/>
    </source>
</evidence>
<comment type="caution">
    <text evidence="1">The sequence shown here is derived from an EMBL/GenBank/DDBJ whole genome shotgun (WGS) entry which is preliminary data.</text>
</comment>
<organism evidence="1 2">
    <name type="scientific">Arcticibacter tournemirensis</name>
    <dbReference type="NCBI Taxonomy" id="699437"/>
    <lineage>
        <taxon>Bacteria</taxon>
        <taxon>Pseudomonadati</taxon>
        <taxon>Bacteroidota</taxon>
        <taxon>Sphingobacteriia</taxon>
        <taxon>Sphingobacteriales</taxon>
        <taxon>Sphingobacteriaceae</taxon>
        <taxon>Arcticibacter</taxon>
    </lineage>
</organism>
<dbReference type="EMBL" id="VWNE01000023">
    <property type="protein sequence ID" value="KAA8481548.1"/>
    <property type="molecule type" value="Genomic_DNA"/>
</dbReference>
<protein>
    <recommendedName>
        <fullName evidence="3">Tetratricopeptide repeat protein</fullName>
    </recommendedName>
</protein>
<evidence type="ECO:0008006" key="3">
    <source>
        <dbReference type="Google" id="ProtNLM"/>
    </source>
</evidence>
<sequence>MGELNVTGDGEFLKFLLPQNDLNDADIAALKYLVLKFPYCQPLHFAYLSALKHADSPDYDFYLQKAAAYAPRRDVLHRFIYNPESFYNNPVSSGLDESSSPSAFMQEASVPEPAVTEEETTGVIIEGAEDSQIPHDSEILYVTPVEGIAIETVVPVVEHLIEEVTEISEEVEEEAKPQEATEVIEGNNAIALESIAASDYFIFDRSPIDPLQGAELGKAVSGEVITPGIGHDSDIAKYDDDTMPYTFLWWLHKTRKEHAATYQPFVRNPHHLKRTPAGELNQQIIENIFHIQPELNTFEAAAAATTIEFELKKKEDKIIEKFIQEEPQIRPPVANKLDTENKARKSAEDNFELVSETLAKIYTDQMLYHKAIEIYKKLSLKFPDKKLYFAGQIEELEKKIS</sequence>
<name>A0A5M9H8P3_9SPHI</name>
<dbReference type="RefSeq" id="WP_141813774.1">
    <property type="nucleotide sequence ID" value="NZ_VFPL01000001.1"/>
</dbReference>
<dbReference type="AlphaFoldDB" id="A0A5M9H8P3"/>
<dbReference type="Proteomes" id="UP000322918">
    <property type="component" value="Unassembled WGS sequence"/>
</dbReference>
<proteinExistence type="predicted"/>